<feature type="binding site" evidence="6">
    <location>
        <position position="323"/>
    </location>
    <ligand>
        <name>[4Fe-4S] cluster</name>
        <dbReference type="ChEBI" id="CHEBI:49883"/>
        <note>4Fe-4S-S-AdoMet</note>
    </ligand>
</feature>
<keyword evidence="4 6" id="KW-0408">Iron</keyword>
<feature type="binding site" evidence="6">
    <location>
        <position position="316"/>
    </location>
    <ligand>
        <name>[4Fe-4S] cluster</name>
        <dbReference type="ChEBI" id="CHEBI:49883"/>
        <note>4Fe-4S-S-AdoMet</note>
    </ligand>
</feature>
<keyword evidence="1 6" id="KW-0004">4Fe-4S</keyword>
<dbReference type="Gene3D" id="3.80.30.20">
    <property type="entry name" value="tm_1862 like domain"/>
    <property type="match status" value="1"/>
</dbReference>
<keyword evidence="3 6" id="KW-0479">Metal-binding</keyword>
<evidence type="ECO:0000256" key="1">
    <source>
        <dbReference type="ARBA" id="ARBA00022485"/>
    </source>
</evidence>
<dbReference type="PROSITE" id="PS51918">
    <property type="entry name" value="RADICAL_SAM"/>
    <property type="match status" value="1"/>
</dbReference>
<keyword evidence="2 6" id="KW-0949">S-adenosyl-L-methionine</keyword>
<evidence type="ECO:0000256" key="2">
    <source>
        <dbReference type="ARBA" id="ARBA00022691"/>
    </source>
</evidence>
<dbReference type="SMART" id="SM00729">
    <property type="entry name" value="Elp3"/>
    <property type="match status" value="1"/>
</dbReference>
<dbReference type="InterPro" id="IPR023404">
    <property type="entry name" value="rSAM_horseshoe"/>
</dbReference>
<evidence type="ECO:0000256" key="3">
    <source>
        <dbReference type="ARBA" id="ARBA00022723"/>
    </source>
</evidence>
<dbReference type="SFLD" id="SFLDS00029">
    <property type="entry name" value="Radical_SAM"/>
    <property type="match status" value="1"/>
</dbReference>
<evidence type="ECO:0000256" key="6">
    <source>
        <dbReference type="HAMAP-Rule" id="MF_01251"/>
    </source>
</evidence>
<reference evidence="8" key="1">
    <citation type="submission" date="2018-07" db="EMBL/GenBank/DDBJ databases">
        <authorList>
            <consortium name="Genoscope - CEA"/>
            <person name="William W."/>
        </authorList>
    </citation>
    <scope>NUCLEOTIDE SEQUENCE</scope>
    <source>
        <strain evidence="8">IK1</strain>
    </source>
</reference>
<dbReference type="AlphaFoldDB" id="A0A653A958"/>
<dbReference type="Pfam" id="PF08497">
    <property type="entry name" value="Radical_SAM_N"/>
    <property type="match status" value="1"/>
</dbReference>
<dbReference type="HAMAP" id="MF_01251">
    <property type="entry name" value="UPF0313"/>
    <property type="match status" value="1"/>
</dbReference>
<comment type="similarity">
    <text evidence="6">Belongs to the UPF0313 family.</text>
</comment>
<dbReference type="InterPro" id="IPR024560">
    <property type="entry name" value="UPF0313_C"/>
</dbReference>
<dbReference type="InterPro" id="IPR006638">
    <property type="entry name" value="Elp3/MiaA/NifB-like_rSAM"/>
</dbReference>
<comment type="cofactor">
    <cofactor evidence="6">
        <name>[4Fe-4S] cluster</name>
        <dbReference type="ChEBI" id="CHEBI:49883"/>
    </cofactor>
    <text evidence="6">Binds 1 [4Fe-4S] cluster. The cluster is coordinated with 3 cysteines and an exchangeable S-adenosyl-L-methionine.</text>
</comment>
<gene>
    <name evidence="8" type="ORF">TRIP_B330618</name>
</gene>
<dbReference type="NCBIfam" id="TIGR03904">
    <property type="entry name" value="SAM_YgiQ"/>
    <property type="match status" value="1"/>
</dbReference>
<dbReference type="SFLD" id="SFLDG01082">
    <property type="entry name" value="B12-binding_domain_containing"/>
    <property type="match status" value="1"/>
</dbReference>
<protein>
    <recommendedName>
        <fullName evidence="7">Radical SAM core domain-containing protein</fullName>
    </recommendedName>
</protein>
<organism evidence="8">
    <name type="scientific">Uncultured Desulfatiglans sp</name>
    <dbReference type="NCBI Taxonomy" id="1748965"/>
    <lineage>
        <taxon>Bacteria</taxon>
        <taxon>Pseudomonadati</taxon>
        <taxon>Thermodesulfobacteriota</taxon>
        <taxon>Desulfobacteria</taxon>
        <taxon>Desulfatiglandales</taxon>
        <taxon>Desulfatiglandaceae</taxon>
        <taxon>Desulfatiglans</taxon>
        <taxon>environmental samples</taxon>
    </lineage>
</organism>
<name>A0A653A958_UNCDX</name>
<evidence type="ECO:0000313" key="8">
    <source>
        <dbReference type="EMBL" id="VBB44514.1"/>
    </source>
</evidence>
<feature type="domain" description="Radical SAM core" evidence="7">
    <location>
        <begin position="302"/>
        <end position="577"/>
    </location>
</feature>
<dbReference type="GO" id="GO:0003824">
    <property type="term" value="F:catalytic activity"/>
    <property type="evidence" value="ECO:0007669"/>
    <property type="project" value="InterPro"/>
</dbReference>
<evidence type="ECO:0000256" key="4">
    <source>
        <dbReference type="ARBA" id="ARBA00023004"/>
    </source>
</evidence>
<dbReference type="SFLD" id="SFLDG01069">
    <property type="entry name" value="UPF0313"/>
    <property type="match status" value="1"/>
</dbReference>
<dbReference type="SUPFAM" id="SSF102114">
    <property type="entry name" value="Radical SAM enzymes"/>
    <property type="match status" value="1"/>
</dbReference>
<accession>A0A653A958</accession>
<feature type="binding site" evidence="6">
    <location>
        <position position="320"/>
    </location>
    <ligand>
        <name>[4Fe-4S] cluster</name>
        <dbReference type="ChEBI" id="CHEBI:49883"/>
        <note>4Fe-4S-S-AdoMet</note>
    </ligand>
</feature>
<dbReference type="Pfam" id="PF11842">
    <property type="entry name" value="DUF3362"/>
    <property type="match status" value="1"/>
</dbReference>
<sequence length="578" mass="64641">MKNDLTDTPVLPMTAEEMDRLGWEGLDVILVSGDAYVDSPHIGVAVIGRVLLAAGYRVGIIAQPDPESGGDISRLGEPALFWGVTGGCVDSMVANYTASGKRRRRDDMTPGGVNDRRPDRAAIVYTNLIRRHFKETRPIVLGGIEASLRRVSHYDAWSGRVRRSILFDAKADLLVYGMGEKSVLEVAACLAEGRPVTGVRGICTIGREVPSGDRDPMGPCIELPSHEEVSRDREAFTRMFRTFYEHSDPFTARRLCQRQDTRFLIQNPPQPPLSPGELDRICELPYTRSCHPSCRKAGRVAALDTIRFSIGTHRGCYGECRFCAITVHQGRHVVSRSPDSILREARSFERHPDFKGNIPDVGGPTANMYGFECRLKAVRGACADKACLFPRVCKHLEVDHGPQIRLLRALRELPHVRKVFIGSGLRYDLILHDRKHGREYLEEVLRFHTSGQLKIAPEHVAEHVLALMGKPGVERLEAFLRLFDELNRTNPQKAFLTYYLMAAHPGSSLDDMRRLSDFAGTRMKVLPEQVQIFTPTPSTFSTLMYHTGRDPFSGEEVFVERNVRGKVLQKTTVTGGTN</sequence>
<dbReference type="GO" id="GO:0051539">
    <property type="term" value="F:4 iron, 4 sulfur cluster binding"/>
    <property type="evidence" value="ECO:0007669"/>
    <property type="project" value="UniProtKB-KW"/>
</dbReference>
<dbReference type="EMBL" id="UPXX01000027">
    <property type="protein sequence ID" value="VBB44514.1"/>
    <property type="molecule type" value="Genomic_DNA"/>
</dbReference>
<dbReference type="GO" id="GO:0005506">
    <property type="term" value="F:iron ion binding"/>
    <property type="evidence" value="ECO:0007669"/>
    <property type="project" value="UniProtKB-UniRule"/>
</dbReference>
<dbReference type="PANTHER" id="PTHR32331:SF0">
    <property type="entry name" value="UPF0313 PROTEIN YGIQ"/>
    <property type="match status" value="1"/>
</dbReference>
<proteinExistence type="inferred from homology"/>
<dbReference type="InterPro" id="IPR007197">
    <property type="entry name" value="rSAM"/>
</dbReference>
<dbReference type="InterPro" id="IPR022946">
    <property type="entry name" value="UPF0313"/>
</dbReference>
<evidence type="ECO:0000256" key="5">
    <source>
        <dbReference type="ARBA" id="ARBA00023014"/>
    </source>
</evidence>
<dbReference type="InterPro" id="IPR013704">
    <property type="entry name" value="UPF0313_N"/>
</dbReference>
<keyword evidence="5 6" id="KW-0411">Iron-sulfur</keyword>
<dbReference type="InterPro" id="IPR058240">
    <property type="entry name" value="rSAM_sf"/>
</dbReference>
<evidence type="ECO:0000259" key="7">
    <source>
        <dbReference type="PROSITE" id="PS51918"/>
    </source>
</evidence>
<dbReference type="PANTHER" id="PTHR32331">
    <property type="entry name" value="UPF0313 PROTEIN YGIQ"/>
    <property type="match status" value="1"/>
</dbReference>